<dbReference type="SUPFAM" id="SSF47473">
    <property type="entry name" value="EF-hand"/>
    <property type="match status" value="1"/>
</dbReference>
<evidence type="ECO:0000256" key="1">
    <source>
        <dbReference type="ARBA" id="ARBA00022670"/>
    </source>
</evidence>
<evidence type="ECO:0000256" key="6">
    <source>
        <dbReference type="SAM" id="MobiDB-lite"/>
    </source>
</evidence>
<dbReference type="SUPFAM" id="SSF55486">
    <property type="entry name" value="Metalloproteases ('zincins'), catalytic domain"/>
    <property type="match status" value="1"/>
</dbReference>
<dbReference type="PANTHER" id="PTHR10201:SF323">
    <property type="entry name" value="MATRIX METALLOPROTEINASE-21"/>
    <property type="match status" value="1"/>
</dbReference>
<reference evidence="9" key="1">
    <citation type="journal article" date="2019" name="Int. J. Syst. Evol. Microbiol.">
        <title>The Global Catalogue of Microorganisms (GCM) 10K type strain sequencing project: providing services to taxonomists for standard genome sequencing and annotation.</title>
        <authorList>
            <consortium name="The Broad Institute Genomics Platform"/>
            <consortium name="The Broad Institute Genome Sequencing Center for Infectious Disease"/>
            <person name="Wu L."/>
            <person name="Ma J."/>
        </authorList>
    </citation>
    <scope>NUCLEOTIDE SEQUENCE [LARGE SCALE GENOMIC DNA]</scope>
    <source>
        <strain evidence="9">JCM 17759</strain>
    </source>
</reference>
<dbReference type="InterPro" id="IPR021190">
    <property type="entry name" value="Pept_M10A"/>
</dbReference>
<keyword evidence="9" id="KW-1185">Reference proteome</keyword>
<dbReference type="InterPro" id="IPR024079">
    <property type="entry name" value="MetalloPept_cat_dom_sf"/>
</dbReference>
<dbReference type="EMBL" id="BAABGA010000035">
    <property type="protein sequence ID" value="GAA4455049.1"/>
    <property type="molecule type" value="Genomic_DNA"/>
</dbReference>
<dbReference type="SMART" id="SM00235">
    <property type="entry name" value="ZnMc"/>
    <property type="match status" value="1"/>
</dbReference>
<dbReference type="InterPro" id="IPR001818">
    <property type="entry name" value="Pept_M10_metallopeptidase"/>
</dbReference>
<feature type="region of interest" description="Disordered" evidence="6">
    <location>
        <begin position="180"/>
        <end position="250"/>
    </location>
</feature>
<feature type="compositionally biased region" description="Acidic residues" evidence="6">
    <location>
        <begin position="208"/>
        <end position="234"/>
    </location>
</feature>
<dbReference type="InterPro" id="IPR036439">
    <property type="entry name" value="Dockerin_dom_sf"/>
</dbReference>
<keyword evidence="1" id="KW-0645">Protease</keyword>
<dbReference type="PROSITE" id="PS00018">
    <property type="entry name" value="EF_HAND_1"/>
    <property type="match status" value="2"/>
</dbReference>
<keyword evidence="3" id="KW-0378">Hydrolase</keyword>
<evidence type="ECO:0000259" key="7">
    <source>
        <dbReference type="SMART" id="SM00235"/>
    </source>
</evidence>
<evidence type="ECO:0000256" key="3">
    <source>
        <dbReference type="ARBA" id="ARBA00022801"/>
    </source>
</evidence>
<keyword evidence="4" id="KW-0862">Zinc</keyword>
<dbReference type="Gene3D" id="1.10.1330.10">
    <property type="entry name" value="Dockerin domain"/>
    <property type="match status" value="1"/>
</dbReference>
<dbReference type="Proteomes" id="UP001500840">
    <property type="component" value="Unassembled WGS sequence"/>
</dbReference>
<name>A0ABP8MVG1_9BACT</name>
<dbReference type="Pfam" id="PF00404">
    <property type="entry name" value="Dockerin_1"/>
    <property type="match status" value="1"/>
</dbReference>
<feature type="compositionally biased region" description="Acidic residues" evidence="6">
    <location>
        <begin position="383"/>
        <end position="409"/>
    </location>
</feature>
<accession>A0ABP8MVG1</accession>
<dbReference type="InterPro" id="IPR002105">
    <property type="entry name" value="Dockerin_1_rpt"/>
</dbReference>
<feature type="compositionally biased region" description="Acidic residues" evidence="6">
    <location>
        <begin position="184"/>
        <end position="198"/>
    </location>
</feature>
<dbReference type="PANTHER" id="PTHR10201">
    <property type="entry name" value="MATRIX METALLOPROTEINASE"/>
    <property type="match status" value="1"/>
</dbReference>
<organism evidence="8 9">
    <name type="scientific">Novipirellula rosea</name>
    <dbReference type="NCBI Taxonomy" id="1031540"/>
    <lineage>
        <taxon>Bacteria</taxon>
        <taxon>Pseudomonadati</taxon>
        <taxon>Planctomycetota</taxon>
        <taxon>Planctomycetia</taxon>
        <taxon>Pirellulales</taxon>
        <taxon>Pirellulaceae</taxon>
        <taxon>Novipirellula</taxon>
    </lineage>
</organism>
<dbReference type="InterPro" id="IPR006026">
    <property type="entry name" value="Peptidase_Metallo"/>
</dbReference>
<dbReference type="Pfam" id="PF00413">
    <property type="entry name" value="Peptidase_M10"/>
    <property type="match status" value="1"/>
</dbReference>
<comment type="caution">
    <text evidence="8">The sequence shown here is derived from an EMBL/GenBank/DDBJ whole genome shotgun (WGS) entry which is preliminary data.</text>
</comment>
<dbReference type="InterPro" id="IPR011992">
    <property type="entry name" value="EF-hand-dom_pair"/>
</dbReference>
<dbReference type="PRINTS" id="PR00138">
    <property type="entry name" value="MATRIXIN"/>
</dbReference>
<protein>
    <submittedName>
        <fullName evidence="8">Matrixin family metalloprotease</fullName>
    </submittedName>
</protein>
<gene>
    <name evidence="8" type="ORF">GCM10023156_28440</name>
</gene>
<evidence type="ECO:0000313" key="9">
    <source>
        <dbReference type="Proteomes" id="UP001500840"/>
    </source>
</evidence>
<feature type="compositionally biased region" description="Acidic residues" evidence="6">
    <location>
        <begin position="417"/>
        <end position="426"/>
    </location>
</feature>
<evidence type="ECO:0000256" key="2">
    <source>
        <dbReference type="ARBA" id="ARBA00022723"/>
    </source>
</evidence>
<dbReference type="Gene3D" id="1.10.238.10">
    <property type="entry name" value="EF-hand"/>
    <property type="match status" value="1"/>
</dbReference>
<feature type="region of interest" description="Disordered" evidence="6">
    <location>
        <begin position="341"/>
        <end position="447"/>
    </location>
</feature>
<evidence type="ECO:0000256" key="5">
    <source>
        <dbReference type="ARBA" id="ARBA00023049"/>
    </source>
</evidence>
<sequence>MAEPLEARRVLAASFGWDGPGLGGAELTYTISNAPSSLSQVEVDAAIETALDAWSSVVDVTFTKVNQTGLSDSIDISFANIDGGGGTLAQAYFPDDVNPARIAGDIQFDTSEIWEVGNSLGNQAFDLVWVAAHEIGHSLGLDHLADLGSVLQPSVSPNQQFTGLDSSDVAEALMLYAPSTVTETSDDPVVDTPIDDTPVDERTNEDPSSTDDTDTTDADIPEAAPDDTPDSEDDPFPRRRWRRGGNWHRWGGRLEADVPENHNLYAPTDANNDGSTSALDALVIINQLSRNNDLVSGFSDVNGDGSVTALDALLVINSLVPAETEGTSESIVGADVVAEQGDSLQDSVENEESVENEDSLDIEDEFENQDDIDLTNNTPSVGSDDDTDVVTDDDSSDADDSLADDDSAIDDGGLTDQDGEDDDDSAICDHERFSPLGRPHHRFERQPPFRVGFDQLLARYDANEDGSLSEEELPETVWSRLSDDDVDADGLISSDEFAAWLDTRETKITIPSAESTLTTMSPPTSFRTTTSAANFDSLFAQLGRRDGRGRR</sequence>
<evidence type="ECO:0000256" key="4">
    <source>
        <dbReference type="ARBA" id="ARBA00022833"/>
    </source>
</evidence>
<evidence type="ECO:0000313" key="8">
    <source>
        <dbReference type="EMBL" id="GAA4455049.1"/>
    </source>
</evidence>
<feature type="domain" description="Peptidase metallopeptidase" evidence="7">
    <location>
        <begin position="13"/>
        <end position="178"/>
    </location>
</feature>
<keyword evidence="5 8" id="KW-0482">Metalloprotease</keyword>
<dbReference type="InterPro" id="IPR018247">
    <property type="entry name" value="EF_Hand_1_Ca_BS"/>
</dbReference>
<feature type="compositionally biased region" description="Acidic residues" evidence="6">
    <location>
        <begin position="348"/>
        <end position="373"/>
    </location>
</feature>
<dbReference type="Gene3D" id="3.40.390.10">
    <property type="entry name" value="Collagenase (Catalytic Domain)"/>
    <property type="match status" value="1"/>
</dbReference>
<proteinExistence type="predicted"/>
<keyword evidence="2" id="KW-0479">Metal-binding</keyword>
<dbReference type="GO" id="GO:0008237">
    <property type="term" value="F:metallopeptidase activity"/>
    <property type="evidence" value="ECO:0007669"/>
    <property type="project" value="UniProtKB-KW"/>
</dbReference>